<protein>
    <submittedName>
        <fullName evidence="1">MEGF8 protein</fullName>
    </submittedName>
</protein>
<evidence type="ECO:0000313" key="2">
    <source>
        <dbReference type="Proteomes" id="UP000583164"/>
    </source>
</evidence>
<evidence type="ECO:0000313" key="1">
    <source>
        <dbReference type="EMBL" id="NXH58500.1"/>
    </source>
</evidence>
<accession>A0A7K9L797</accession>
<dbReference type="Proteomes" id="UP000583164">
    <property type="component" value="Unassembled WGS sequence"/>
</dbReference>
<reference evidence="1 2" key="1">
    <citation type="submission" date="2019-09" db="EMBL/GenBank/DDBJ databases">
        <title>Bird 10,000 Genomes (B10K) Project - Family phase.</title>
        <authorList>
            <person name="Zhang G."/>
        </authorList>
    </citation>
    <scope>NUCLEOTIDE SEQUENCE [LARGE SCALE GENOMIC DNA]</scope>
    <source>
        <strain evidence="1">B10K-DU-001-29</strain>
        <tissue evidence="1">Muscle</tissue>
    </source>
</reference>
<feature type="non-terminal residue" evidence="1">
    <location>
        <position position="1"/>
    </location>
</feature>
<keyword evidence="2" id="KW-1185">Reference proteome</keyword>
<organism evidence="1 2">
    <name type="scientific">Rhabdornis inornatus</name>
    <dbReference type="NCBI Taxonomy" id="237438"/>
    <lineage>
        <taxon>Eukaryota</taxon>
        <taxon>Metazoa</taxon>
        <taxon>Chordata</taxon>
        <taxon>Craniata</taxon>
        <taxon>Vertebrata</taxon>
        <taxon>Euteleostomi</taxon>
        <taxon>Archelosauria</taxon>
        <taxon>Archosauria</taxon>
        <taxon>Dinosauria</taxon>
        <taxon>Saurischia</taxon>
        <taxon>Theropoda</taxon>
        <taxon>Coelurosauria</taxon>
        <taxon>Aves</taxon>
        <taxon>Neognathae</taxon>
        <taxon>Neoaves</taxon>
        <taxon>Telluraves</taxon>
        <taxon>Australaves</taxon>
        <taxon>Passeriformes</taxon>
        <taxon>Rhabdornithidae</taxon>
        <taxon>Rhabdornis</taxon>
    </lineage>
</organism>
<dbReference type="OrthoDB" id="263283at2759"/>
<name>A0A7K9L797_9PASS</name>
<proteinExistence type="predicted"/>
<comment type="caution">
    <text evidence="1">The sequence shown here is derived from an EMBL/GenBank/DDBJ whole genome shotgun (WGS) entry which is preliminary data.</text>
</comment>
<sequence length="63" mass="7079">PVLTCPHLQGPQCQQCRPGFVGSALGGGTCLTCRSFCRHRADVCVSRAELERHRRDPRRYPLE</sequence>
<gene>
    <name evidence="1" type="primary">Megf8</name>
    <name evidence="1" type="ORF">RHAINO_R15877</name>
</gene>
<dbReference type="AlphaFoldDB" id="A0A7K9L797"/>
<dbReference type="EMBL" id="VWZS01005615">
    <property type="protein sequence ID" value="NXH58500.1"/>
    <property type="molecule type" value="Genomic_DNA"/>
</dbReference>
<feature type="non-terminal residue" evidence="1">
    <location>
        <position position="63"/>
    </location>
</feature>